<dbReference type="Pfam" id="PF24355">
    <property type="entry name" value="DUF7514"/>
    <property type="match status" value="1"/>
</dbReference>
<dbReference type="InterPro" id="IPR055936">
    <property type="entry name" value="DUF7514"/>
</dbReference>
<dbReference type="OrthoDB" id="3268672at2759"/>
<dbReference type="STRING" id="98765.A0A2R6NLX9"/>
<accession>A0A2R6NLX9</accession>
<evidence type="ECO:0000259" key="1">
    <source>
        <dbReference type="Pfam" id="PF24355"/>
    </source>
</evidence>
<dbReference type="Proteomes" id="UP000186601">
    <property type="component" value="Unassembled WGS sequence"/>
</dbReference>
<proteinExistence type="predicted"/>
<gene>
    <name evidence="2" type="ORF">PHLCEN_2v10886</name>
</gene>
<name>A0A2R6NLX9_9APHY</name>
<dbReference type="EMBL" id="MLYV02001094">
    <property type="protein sequence ID" value="PSR73271.1"/>
    <property type="molecule type" value="Genomic_DNA"/>
</dbReference>
<comment type="caution">
    <text evidence="2">The sequence shown here is derived from an EMBL/GenBank/DDBJ whole genome shotgun (WGS) entry which is preliminary data.</text>
</comment>
<evidence type="ECO:0000313" key="3">
    <source>
        <dbReference type="Proteomes" id="UP000186601"/>
    </source>
</evidence>
<sequence length="148" mass="16249">MPAPTDVSTSTTYTPVQYDVDENKLSAISPEAFYGSLLDENKPSTIFCYLTDALFFHIDTHCDVPGLRGTGVIEPEKLVWMKKTMGMGDEAASVLSMNLLLLYKTARVPYHGITSSSGDNVPTLDRRAFLHLAVFEAQAAPNETFGVR</sequence>
<feature type="domain" description="DUF7514" evidence="1">
    <location>
        <begin position="39"/>
        <end position="145"/>
    </location>
</feature>
<reference evidence="2 3" key="1">
    <citation type="submission" date="2018-02" db="EMBL/GenBank/DDBJ databases">
        <title>Genome sequence of the basidiomycete white-rot fungus Phlebia centrifuga.</title>
        <authorList>
            <person name="Granchi Z."/>
            <person name="Peng M."/>
            <person name="de Vries R.P."/>
            <person name="Hilden K."/>
            <person name="Makela M.R."/>
            <person name="Grigoriev I."/>
            <person name="Riley R."/>
        </authorList>
    </citation>
    <scope>NUCLEOTIDE SEQUENCE [LARGE SCALE GENOMIC DNA]</scope>
    <source>
        <strain evidence="2 3">FBCC195</strain>
    </source>
</reference>
<evidence type="ECO:0000313" key="2">
    <source>
        <dbReference type="EMBL" id="PSR73271.1"/>
    </source>
</evidence>
<keyword evidence="3" id="KW-1185">Reference proteome</keyword>
<protein>
    <recommendedName>
        <fullName evidence="1">DUF7514 domain-containing protein</fullName>
    </recommendedName>
</protein>
<organism evidence="2 3">
    <name type="scientific">Hermanssonia centrifuga</name>
    <dbReference type="NCBI Taxonomy" id="98765"/>
    <lineage>
        <taxon>Eukaryota</taxon>
        <taxon>Fungi</taxon>
        <taxon>Dikarya</taxon>
        <taxon>Basidiomycota</taxon>
        <taxon>Agaricomycotina</taxon>
        <taxon>Agaricomycetes</taxon>
        <taxon>Polyporales</taxon>
        <taxon>Meruliaceae</taxon>
        <taxon>Hermanssonia</taxon>
    </lineage>
</organism>
<dbReference type="AlphaFoldDB" id="A0A2R6NLX9"/>